<sequence>MIVVGLTSCVASRPPHIESDVHTGSSMAYGSYHNIRASTGELVIRAFISSNSDYGFSTVYGSDDKIGINEAWSFGKKFRYIKGGSVKRGCRGCLAKEVGAVILSESEFHSAAVNGFEFELSGKAGDVTGQIPPQAFSEVLGLQVKLNATSSSAGGDAPANQTLEIATPDEAEPG</sequence>
<evidence type="ECO:0000256" key="1">
    <source>
        <dbReference type="SAM" id="MobiDB-lite"/>
    </source>
</evidence>
<dbReference type="EMBL" id="PGGM01000002">
    <property type="protein sequence ID" value="PSH66110.1"/>
    <property type="molecule type" value="Genomic_DNA"/>
</dbReference>
<evidence type="ECO:0000313" key="3">
    <source>
        <dbReference type="Proteomes" id="UP000241764"/>
    </source>
</evidence>
<feature type="compositionally biased region" description="Polar residues" evidence="1">
    <location>
        <begin position="150"/>
        <end position="164"/>
    </location>
</feature>
<feature type="region of interest" description="Disordered" evidence="1">
    <location>
        <begin position="150"/>
        <end position="174"/>
    </location>
</feature>
<accession>A0A2P7BI06</accession>
<evidence type="ECO:0000313" key="2">
    <source>
        <dbReference type="EMBL" id="PSH66110.1"/>
    </source>
</evidence>
<organism evidence="2 3">
    <name type="scientific">Phyllobacterium sophorae</name>
    <dbReference type="NCBI Taxonomy" id="1520277"/>
    <lineage>
        <taxon>Bacteria</taxon>
        <taxon>Pseudomonadati</taxon>
        <taxon>Pseudomonadota</taxon>
        <taxon>Alphaproteobacteria</taxon>
        <taxon>Hyphomicrobiales</taxon>
        <taxon>Phyllobacteriaceae</taxon>
        <taxon>Phyllobacterium</taxon>
    </lineage>
</organism>
<proteinExistence type="predicted"/>
<gene>
    <name evidence="2" type="ORF">CU103_05795</name>
</gene>
<keyword evidence="3" id="KW-1185">Reference proteome</keyword>
<protein>
    <submittedName>
        <fullName evidence="2">Uncharacterized protein</fullName>
    </submittedName>
</protein>
<reference evidence="3" key="1">
    <citation type="submission" date="2017-11" db="EMBL/GenBank/DDBJ databases">
        <authorList>
            <person name="Kuznetsova I."/>
            <person name="Sazanova A."/>
            <person name="Chirak E."/>
            <person name="Safronova V."/>
            <person name="Willems A."/>
        </authorList>
    </citation>
    <scope>NUCLEOTIDE SEQUENCE [LARGE SCALE GENOMIC DNA]</scope>
    <source>
        <strain evidence="3">CCBAU 03422</strain>
    </source>
</reference>
<dbReference type="AlphaFoldDB" id="A0A2P7BI06"/>
<dbReference type="Proteomes" id="UP000241764">
    <property type="component" value="Unassembled WGS sequence"/>
</dbReference>
<comment type="caution">
    <text evidence="2">The sequence shown here is derived from an EMBL/GenBank/DDBJ whole genome shotgun (WGS) entry which is preliminary data.</text>
</comment>
<name>A0A2P7BI06_9HYPH</name>